<feature type="chain" id="PRO_5046358303" evidence="1">
    <location>
        <begin position="27"/>
        <end position="460"/>
    </location>
</feature>
<keyword evidence="1" id="KW-0732">Signal</keyword>
<evidence type="ECO:0000313" key="3">
    <source>
        <dbReference type="EMBL" id="MFB9151639.1"/>
    </source>
</evidence>
<dbReference type="Pfam" id="PF07603">
    <property type="entry name" value="Lcl_C"/>
    <property type="match status" value="1"/>
</dbReference>
<organism evidence="3 4">
    <name type="scientific">Roseovarius ramblicola</name>
    <dbReference type="NCBI Taxonomy" id="2022336"/>
    <lineage>
        <taxon>Bacteria</taxon>
        <taxon>Pseudomonadati</taxon>
        <taxon>Pseudomonadota</taxon>
        <taxon>Alphaproteobacteria</taxon>
        <taxon>Rhodobacterales</taxon>
        <taxon>Roseobacteraceae</taxon>
        <taxon>Roseovarius</taxon>
    </lineage>
</organism>
<protein>
    <submittedName>
        <fullName evidence="3">DUF1566 domain-containing protein</fullName>
    </submittedName>
</protein>
<sequence length="460" mass="49437">MIIRRFVFILCLGMAFAMFTSSQADAQSCANPPGNVADIFYSSSFDVFQGCTQGMGWVALHGKTGYTTSPPSPTNCPSIGDTCDDGSYYIGDIGAGAVYATNESFESLQTWNDGNTNYSNISGTNLTDGESNTATLVTADSDDVTGGVQPHDAAIYCDGLNAHGRSDWYLPALYELDLFWNNGAPVANIDESGSSPDGVYWASSQKFSGLAHIKAFSINYQGDLSKDSEIAVRCVRNEPPAPGSDCANPAGNFGDIFYNNIFDAIQGCTQGAGWVAFHNKTPDPCTGTSTSPTIGETCTDGSIYAGDSPDGNVPMYTTQNNEPGTYSWNDGTLSPTPDTAMENCTDGPPGTATTCQTGEANTAFLVGATGEPDYPYFAAESCDELLDHGHDDWYLPARDELNVLYTNKNEGDLNGTFPTFRNYWSSSELNDDFSRHIDFDDGSEPIADKRLEFTVRCVRR</sequence>
<name>A0ABV5I4M0_9RHOB</name>
<comment type="caution">
    <text evidence="3">The sequence shown here is derived from an EMBL/GenBank/DDBJ whole genome shotgun (WGS) entry which is preliminary data.</text>
</comment>
<feature type="domain" description="Lcl C-terminal" evidence="2">
    <location>
        <begin position="378"/>
        <end position="459"/>
    </location>
</feature>
<reference evidence="3 4" key="1">
    <citation type="submission" date="2024-09" db="EMBL/GenBank/DDBJ databases">
        <authorList>
            <person name="Sun Q."/>
            <person name="Mori K."/>
        </authorList>
    </citation>
    <scope>NUCLEOTIDE SEQUENCE [LARGE SCALE GENOMIC DNA]</scope>
    <source>
        <strain evidence="3 4">CECT 9424</strain>
    </source>
</reference>
<evidence type="ECO:0000256" key="1">
    <source>
        <dbReference type="SAM" id="SignalP"/>
    </source>
</evidence>
<dbReference type="Proteomes" id="UP001589670">
    <property type="component" value="Unassembled WGS sequence"/>
</dbReference>
<dbReference type="InterPro" id="IPR011460">
    <property type="entry name" value="Lcl_C"/>
</dbReference>
<gene>
    <name evidence="3" type="ORF">ACFFU4_17965</name>
</gene>
<accession>A0ABV5I4M0</accession>
<evidence type="ECO:0000313" key="4">
    <source>
        <dbReference type="Proteomes" id="UP001589670"/>
    </source>
</evidence>
<dbReference type="EMBL" id="JBHMEC010000038">
    <property type="protein sequence ID" value="MFB9151639.1"/>
    <property type="molecule type" value="Genomic_DNA"/>
</dbReference>
<keyword evidence="4" id="KW-1185">Reference proteome</keyword>
<proteinExistence type="predicted"/>
<evidence type="ECO:0000259" key="2">
    <source>
        <dbReference type="Pfam" id="PF07603"/>
    </source>
</evidence>
<dbReference type="RefSeq" id="WP_377071269.1">
    <property type="nucleotide sequence ID" value="NZ_JBHMEC010000038.1"/>
</dbReference>
<feature type="signal peptide" evidence="1">
    <location>
        <begin position="1"/>
        <end position="26"/>
    </location>
</feature>